<evidence type="ECO:0000313" key="1">
    <source>
        <dbReference type="EMBL" id="KAG6527637.1"/>
    </source>
</evidence>
<dbReference type="EMBL" id="JACMSC010000003">
    <property type="protein sequence ID" value="KAG6527637.1"/>
    <property type="molecule type" value="Genomic_DNA"/>
</dbReference>
<organism evidence="1 2">
    <name type="scientific">Zingiber officinale</name>
    <name type="common">Ginger</name>
    <name type="synonym">Amomum zingiber</name>
    <dbReference type="NCBI Taxonomy" id="94328"/>
    <lineage>
        <taxon>Eukaryota</taxon>
        <taxon>Viridiplantae</taxon>
        <taxon>Streptophyta</taxon>
        <taxon>Embryophyta</taxon>
        <taxon>Tracheophyta</taxon>
        <taxon>Spermatophyta</taxon>
        <taxon>Magnoliopsida</taxon>
        <taxon>Liliopsida</taxon>
        <taxon>Zingiberales</taxon>
        <taxon>Zingiberaceae</taxon>
        <taxon>Zingiber</taxon>
    </lineage>
</organism>
<proteinExistence type="predicted"/>
<accession>A0A8J5HUG7</accession>
<dbReference type="AlphaFoldDB" id="A0A8J5HUG7"/>
<gene>
    <name evidence="1" type="ORF">ZIOFF_009762</name>
</gene>
<evidence type="ECO:0000313" key="2">
    <source>
        <dbReference type="Proteomes" id="UP000734854"/>
    </source>
</evidence>
<reference evidence="1 2" key="1">
    <citation type="submission" date="2020-08" db="EMBL/GenBank/DDBJ databases">
        <title>Plant Genome Project.</title>
        <authorList>
            <person name="Zhang R.-G."/>
        </authorList>
    </citation>
    <scope>NUCLEOTIDE SEQUENCE [LARGE SCALE GENOMIC DNA]</scope>
    <source>
        <tissue evidence="1">Rhizome</tissue>
    </source>
</reference>
<keyword evidence="2" id="KW-1185">Reference proteome</keyword>
<sequence>MRTKEKDLVVVKTEGVQETSTFKEVGHKIFIYNFTNVEGSQWVLENSLAKWAKATVGKVNQQESNRKQQLLRDP</sequence>
<dbReference type="Proteomes" id="UP000734854">
    <property type="component" value="Unassembled WGS sequence"/>
</dbReference>
<protein>
    <submittedName>
        <fullName evidence="1">Uncharacterized protein</fullName>
    </submittedName>
</protein>
<comment type="caution">
    <text evidence="1">The sequence shown here is derived from an EMBL/GenBank/DDBJ whole genome shotgun (WGS) entry which is preliminary data.</text>
</comment>
<name>A0A8J5HUG7_ZINOF</name>